<dbReference type="InterPro" id="IPR003690">
    <property type="entry name" value="MTERF"/>
</dbReference>
<sequence length="146" mass="16666">MLGCDVETDLAPKFNFLHDMGLSEFNAVNVVMRHHIILSLNVQNMFLPKLKVWESLFGSREILLKNLWSCNRLDSLVLKRQPSFFLQKPDSLRALVDGVEGIGIAGGSEMFLSILDVLHKASREKFEAHVKLMNSFGWTYSVWKRG</sequence>
<dbReference type="Proteomes" id="UP000734854">
    <property type="component" value="Unassembled WGS sequence"/>
</dbReference>
<dbReference type="PANTHER" id="PTHR13068:SF242">
    <property type="entry name" value="OS04G0637500 PROTEIN"/>
    <property type="match status" value="1"/>
</dbReference>
<keyword evidence="5" id="KW-1185">Reference proteome</keyword>
<accession>A0A8J5FKD6</accession>
<evidence type="ECO:0000256" key="3">
    <source>
        <dbReference type="ARBA" id="ARBA00022946"/>
    </source>
</evidence>
<organism evidence="4 5">
    <name type="scientific">Zingiber officinale</name>
    <name type="common">Ginger</name>
    <name type="synonym">Amomum zingiber</name>
    <dbReference type="NCBI Taxonomy" id="94328"/>
    <lineage>
        <taxon>Eukaryota</taxon>
        <taxon>Viridiplantae</taxon>
        <taxon>Streptophyta</taxon>
        <taxon>Embryophyta</taxon>
        <taxon>Tracheophyta</taxon>
        <taxon>Spermatophyta</taxon>
        <taxon>Magnoliopsida</taxon>
        <taxon>Liliopsida</taxon>
        <taxon>Zingiberales</taxon>
        <taxon>Zingiberaceae</taxon>
        <taxon>Zingiber</taxon>
    </lineage>
</organism>
<comment type="similarity">
    <text evidence="1">Belongs to the mTERF family.</text>
</comment>
<keyword evidence="2" id="KW-0804">Transcription</keyword>
<evidence type="ECO:0000313" key="4">
    <source>
        <dbReference type="EMBL" id="KAG6485872.1"/>
    </source>
</evidence>
<proteinExistence type="inferred from homology"/>
<gene>
    <name evidence="4" type="ORF">ZIOFF_054439</name>
</gene>
<evidence type="ECO:0000256" key="2">
    <source>
        <dbReference type="ARBA" id="ARBA00022472"/>
    </source>
</evidence>
<evidence type="ECO:0000256" key="1">
    <source>
        <dbReference type="ARBA" id="ARBA00007692"/>
    </source>
</evidence>
<protein>
    <submittedName>
        <fullName evidence="4">Uncharacterized protein</fullName>
    </submittedName>
</protein>
<keyword evidence="2" id="KW-0806">Transcription termination</keyword>
<keyword evidence="3" id="KW-0809">Transit peptide</keyword>
<name>A0A8J5FKD6_ZINOF</name>
<keyword evidence="2" id="KW-0805">Transcription regulation</keyword>
<dbReference type="PANTHER" id="PTHR13068">
    <property type="entry name" value="CGI-12 PROTEIN-RELATED"/>
    <property type="match status" value="1"/>
</dbReference>
<dbReference type="GO" id="GO:0003676">
    <property type="term" value="F:nucleic acid binding"/>
    <property type="evidence" value="ECO:0007669"/>
    <property type="project" value="InterPro"/>
</dbReference>
<evidence type="ECO:0000313" key="5">
    <source>
        <dbReference type="Proteomes" id="UP000734854"/>
    </source>
</evidence>
<dbReference type="AlphaFoldDB" id="A0A8J5FKD6"/>
<comment type="caution">
    <text evidence="4">The sequence shown here is derived from an EMBL/GenBank/DDBJ whole genome shotgun (WGS) entry which is preliminary data.</text>
</comment>
<dbReference type="EMBL" id="JACMSC010000015">
    <property type="protein sequence ID" value="KAG6485872.1"/>
    <property type="molecule type" value="Genomic_DNA"/>
</dbReference>
<dbReference type="Gene3D" id="1.25.70.10">
    <property type="entry name" value="Transcription termination factor 3, mitochondrial"/>
    <property type="match status" value="1"/>
</dbReference>
<dbReference type="InterPro" id="IPR038538">
    <property type="entry name" value="MTERF_sf"/>
</dbReference>
<reference evidence="4 5" key="1">
    <citation type="submission" date="2020-08" db="EMBL/GenBank/DDBJ databases">
        <title>Plant Genome Project.</title>
        <authorList>
            <person name="Zhang R.-G."/>
        </authorList>
    </citation>
    <scope>NUCLEOTIDE SEQUENCE [LARGE SCALE GENOMIC DNA]</scope>
    <source>
        <tissue evidence="4">Rhizome</tissue>
    </source>
</reference>
<dbReference type="GO" id="GO:0006353">
    <property type="term" value="P:DNA-templated transcription termination"/>
    <property type="evidence" value="ECO:0007669"/>
    <property type="project" value="UniProtKB-KW"/>
</dbReference>